<dbReference type="SUPFAM" id="SSF47005">
    <property type="entry name" value="Peripheral subunit-binding domain of 2-oxo acid dehydrogenase complex"/>
    <property type="match status" value="1"/>
</dbReference>
<keyword evidence="8" id="KW-1185">Reference proteome</keyword>
<dbReference type="InterPro" id="IPR004167">
    <property type="entry name" value="PSBD"/>
</dbReference>
<dbReference type="InterPro" id="IPR011053">
    <property type="entry name" value="Single_hybrid_motif"/>
</dbReference>
<feature type="region of interest" description="Disordered" evidence="4">
    <location>
        <begin position="116"/>
        <end position="181"/>
    </location>
</feature>
<dbReference type="GO" id="GO:0006086">
    <property type="term" value="P:pyruvate decarboxylation to acetyl-CoA"/>
    <property type="evidence" value="ECO:0007669"/>
    <property type="project" value="InterPro"/>
</dbReference>
<dbReference type="GO" id="GO:0004742">
    <property type="term" value="F:dihydrolipoyllysine-residue acetyltransferase activity"/>
    <property type="evidence" value="ECO:0007669"/>
    <property type="project" value="TreeGrafter"/>
</dbReference>
<keyword evidence="2" id="KW-0450">Lipoyl</keyword>
<feature type="domain" description="Lipoyl-binding" evidence="5">
    <location>
        <begin position="37"/>
        <end position="113"/>
    </location>
</feature>
<dbReference type="AlphaFoldDB" id="A0A9P4S8B1"/>
<dbReference type="FunFam" id="2.40.50.100:FF:000010">
    <property type="entry name" value="Acetyltransferase component of pyruvate dehydrogenase complex"/>
    <property type="match status" value="1"/>
</dbReference>
<feature type="compositionally biased region" description="Low complexity" evidence="4">
    <location>
        <begin position="152"/>
        <end position="168"/>
    </location>
</feature>
<protein>
    <recommendedName>
        <fullName evidence="9">Pyruvate dehydrogenase protein x component</fullName>
    </recommendedName>
</protein>
<dbReference type="InterPro" id="IPR045257">
    <property type="entry name" value="E2/Pdx1"/>
</dbReference>
<dbReference type="InterPro" id="IPR003016">
    <property type="entry name" value="2-oxoA_DH_lipoyl-BS"/>
</dbReference>
<dbReference type="InterPro" id="IPR000089">
    <property type="entry name" value="Biotin_lipoyl"/>
</dbReference>
<dbReference type="Gene3D" id="4.10.320.10">
    <property type="entry name" value="E3-binding domain"/>
    <property type="match status" value="1"/>
</dbReference>
<evidence type="ECO:0000313" key="8">
    <source>
        <dbReference type="Proteomes" id="UP000799429"/>
    </source>
</evidence>
<comment type="caution">
    <text evidence="7">The sequence shown here is derived from an EMBL/GenBank/DDBJ whole genome shotgun (WGS) entry which is preliminary data.</text>
</comment>
<evidence type="ECO:0000256" key="2">
    <source>
        <dbReference type="ARBA" id="ARBA00022823"/>
    </source>
</evidence>
<evidence type="ECO:0000259" key="5">
    <source>
        <dbReference type="PROSITE" id="PS50968"/>
    </source>
</evidence>
<dbReference type="InterPro" id="IPR036625">
    <property type="entry name" value="E3-bd_dom_sf"/>
</dbReference>
<dbReference type="PANTHER" id="PTHR23151">
    <property type="entry name" value="DIHYDROLIPOAMIDE ACETYL/SUCCINYL-TRANSFERASE-RELATED"/>
    <property type="match status" value="1"/>
</dbReference>
<comment type="similarity">
    <text evidence="1">Belongs to the 2-oxoacid dehydrogenase family.</text>
</comment>
<accession>A0A9P4S8B1</accession>
<dbReference type="Pfam" id="PF02817">
    <property type="entry name" value="E3_binding"/>
    <property type="match status" value="1"/>
</dbReference>
<keyword evidence="3" id="KW-0809">Transit peptide</keyword>
<dbReference type="CDD" id="cd06849">
    <property type="entry name" value="lipoyl_domain"/>
    <property type="match status" value="1"/>
</dbReference>
<evidence type="ECO:0000313" key="7">
    <source>
        <dbReference type="EMBL" id="KAF2837946.1"/>
    </source>
</evidence>
<organism evidence="7 8">
    <name type="scientific">Patellaria atrata CBS 101060</name>
    <dbReference type="NCBI Taxonomy" id="1346257"/>
    <lineage>
        <taxon>Eukaryota</taxon>
        <taxon>Fungi</taxon>
        <taxon>Dikarya</taxon>
        <taxon>Ascomycota</taxon>
        <taxon>Pezizomycotina</taxon>
        <taxon>Dothideomycetes</taxon>
        <taxon>Dothideomycetes incertae sedis</taxon>
        <taxon>Patellariales</taxon>
        <taxon>Patellariaceae</taxon>
        <taxon>Patellaria</taxon>
    </lineage>
</organism>
<dbReference type="PROSITE" id="PS00189">
    <property type="entry name" value="LIPOYL"/>
    <property type="match status" value="1"/>
</dbReference>
<dbReference type="Gene3D" id="2.40.50.100">
    <property type="match status" value="1"/>
</dbReference>
<reference evidence="7" key="1">
    <citation type="journal article" date="2020" name="Stud. Mycol.">
        <title>101 Dothideomycetes genomes: a test case for predicting lifestyles and emergence of pathogens.</title>
        <authorList>
            <person name="Haridas S."/>
            <person name="Albert R."/>
            <person name="Binder M."/>
            <person name="Bloem J."/>
            <person name="Labutti K."/>
            <person name="Salamov A."/>
            <person name="Andreopoulos B."/>
            <person name="Baker S."/>
            <person name="Barry K."/>
            <person name="Bills G."/>
            <person name="Bluhm B."/>
            <person name="Cannon C."/>
            <person name="Castanera R."/>
            <person name="Culley D."/>
            <person name="Daum C."/>
            <person name="Ezra D."/>
            <person name="Gonzalez J."/>
            <person name="Henrissat B."/>
            <person name="Kuo A."/>
            <person name="Liang C."/>
            <person name="Lipzen A."/>
            <person name="Lutzoni F."/>
            <person name="Magnuson J."/>
            <person name="Mondo S."/>
            <person name="Nolan M."/>
            <person name="Ohm R."/>
            <person name="Pangilinan J."/>
            <person name="Park H.-J."/>
            <person name="Ramirez L."/>
            <person name="Alfaro M."/>
            <person name="Sun H."/>
            <person name="Tritt A."/>
            <person name="Yoshinaga Y."/>
            <person name="Zwiers L.-H."/>
            <person name="Turgeon B."/>
            <person name="Goodwin S."/>
            <person name="Spatafora J."/>
            <person name="Crous P."/>
            <person name="Grigoriev I."/>
        </authorList>
    </citation>
    <scope>NUCLEOTIDE SEQUENCE</scope>
    <source>
        <strain evidence="7">CBS 101060</strain>
    </source>
</reference>
<dbReference type="EMBL" id="MU006098">
    <property type="protein sequence ID" value="KAF2837946.1"/>
    <property type="molecule type" value="Genomic_DNA"/>
</dbReference>
<proteinExistence type="inferred from homology"/>
<dbReference type="PROSITE" id="PS50968">
    <property type="entry name" value="BIOTINYL_LIPOYL"/>
    <property type="match status" value="1"/>
</dbReference>
<feature type="domain" description="Peripheral subunit-binding (PSBD)" evidence="6">
    <location>
        <begin position="183"/>
        <end position="223"/>
    </location>
</feature>
<evidence type="ECO:0008006" key="9">
    <source>
        <dbReference type="Google" id="ProtNLM"/>
    </source>
</evidence>
<evidence type="ECO:0000256" key="1">
    <source>
        <dbReference type="ARBA" id="ARBA00007317"/>
    </source>
</evidence>
<name>A0A9P4S8B1_9PEZI</name>
<sequence length="435" mass="46086">MSSAAAVCRVSTWTASRSLRNRGSSRYFGTSASNLAASNFTMPAMSPTMTEGNISSWKVKEGDSFSAGDILLEIETDKAQMDVEAQDDGVIAKILQSDGSKSVKVGSRIAVLAEPGDNLESLELPPDDSSKPASSDKGQQESTPSKPREPSQESSNAPSSESSSSKASGIKDIPGKTQKQTYPLYPSVQHLLHEKGLSKDDANSIPASGPNGRLLKGDVLAYLGKIDKSHPSALSDRLSKLGHLDLSNIKLAAPKDKPTPKENATAPPEPVPELPVHVSLPVSFAAVLATQKRVQESLGILLPLSTFIARATDLANDDLPRSKTAVPSRDELFNEVLGIKEEQRSRGTFNPIVSTLPSVGTARGMRLASKKVDIFDILTGTPAVKKAPVAVGLSGVGGATNVFSVATQKGDERRARVFLERMKTALEAEPGRLVL</sequence>
<dbReference type="SUPFAM" id="SSF51230">
    <property type="entry name" value="Single hybrid motif"/>
    <property type="match status" value="1"/>
</dbReference>
<feature type="region of interest" description="Disordered" evidence="4">
    <location>
        <begin position="251"/>
        <end position="271"/>
    </location>
</feature>
<dbReference type="Proteomes" id="UP000799429">
    <property type="component" value="Unassembled WGS sequence"/>
</dbReference>
<gene>
    <name evidence="7" type="ORF">M501DRAFT_1006436</name>
</gene>
<dbReference type="GO" id="GO:0045254">
    <property type="term" value="C:pyruvate dehydrogenase complex"/>
    <property type="evidence" value="ECO:0007669"/>
    <property type="project" value="InterPro"/>
</dbReference>
<dbReference type="Pfam" id="PF00364">
    <property type="entry name" value="Biotin_lipoyl"/>
    <property type="match status" value="1"/>
</dbReference>
<dbReference type="PROSITE" id="PS51826">
    <property type="entry name" value="PSBD"/>
    <property type="match status" value="1"/>
</dbReference>
<dbReference type="OrthoDB" id="202158at2759"/>
<evidence type="ECO:0000256" key="3">
    <source>
        <dbReference type="ARBA" id="ARBA00022946"/>
    </source>
</evidence>
<evidence type="ECO:0000256" key="4">
    <source>
        <dbReference type="SAM" id="MobiDB-lite"/>
    </source>
</evidence>
<dbReference type="PANTHER" id="PTHR23151:SF82">
    <property type="entry name" value="PYRUVATE DEHYDROGENASE COMPLEX PROTEIN X COMPONENT, MITOCHONDRIAL"/>
    <property type="match status" value="1"/>
</dbReference>
<evidence type="ECO:0000259" key="6">
    <source>
        <dbReference type="PROSITE" id="PS51826"/>
    </source>
</evidence>